<dbReference type="EMBL" id="MAIC01000016">
    <property type="protein sequence ID" value="OPB73736.1"/>
    <property type="molecule type" value="Genomic_DNA"/>
</dbReference>
<dbReference type="Proteomes" id="UP000190816">
    <property type="component" value="Unassembled WGS sequence"/>
</dbReference>
<keyword evidence="3" id="KW-1185">Reference proteome</keyword>
<accession>A0AAJ3TNS2</accession>
<evidence type="ECO:0000313" key="3">
    <source>
        <dbReference type="Proteomes" id="UP000190016"/>
    </source>
</evidence>
<dbReference type="EMBL" id="MBDS01000014">
    <property type="protein sequence ID" value="OPB88763.1"/>
    <property type="molecule type" value="Genomic_DNA"/>
</dbReference>
<comment type="caution">
    <text evidence="1">The sequence shown here is derived from an EMBL/GenBank/DDBJ whole genome shotgun (WGS) entry which is preliminary data.</text>
</comment>
<evidence type="ECO:0000313" key="4">
    <source>
        <dbReference type="Proteomes" id="UP000190816"/>
    </source>
</evidence>
<sequence length="284" mass="33646">MLDSLKGKFKVKEYTLNTKELYGFKENINMYNIFIDNKRILLLSILPEREEYRAYKKEITDYEKLVKVIGTGVSETKEKKESNWKKINFDDIKNNIVTTSNINYMTSEWEIANTPDKKTFSYSLVKRIGDSYYVSENCLTEFFTIANVQSPLIAPYGTINISEPKVSIKQMKEIFKNRFPDFSFPLDIDSIGMRYLDISFSLHNYFSKEYIIKGKKAFQFWTLDGWWYQDGLNEYRGIDRFVYIPEKGIIGGSYDFYFRRFNILNTLLQENIINEKVMIAEELK</sequence>
<evidence type="ECO:0000313" key="2">
    <source>
        <dbReference type="EMBL" id="OPB88763.1"/>
    </source>
</evidence>
<dbReference type="KEGG" id="ego:BBD34_04310"/>
<reference evidence="2 3" key="2">
    <citation type="submission" date="2016-07" db="EMBL/GenBank/DDBJ databases">
        <title>Revisiting the Taxonomy of the Elizabethkingia Genus based on Whole-Genome Sequencing, Optical Mapping, and MALDI-TOF.</title>
        <authorList>
            <person name="Nicholson A.C."/>
        </authorList>
    </citation>
    <scope>NUCLEOTIDE SEQUENCE [LARGE SCALE GENOMIC DNA]</scope>
    <source>
        <strain evidence="2 3">C1558</strain>
    </source>
</reference>
<evidence type="ECO:0000313" key="1">
    <source>
        <dbReference type="EMBL" id="OPB73736.1"/>
    </source>
</evidence>
<dbReference type="AlphaFoldDB" id="A0AAJ3TNS2"/>
<protein>
    <submittedName>
        <fullName evidence="1">Uncharacterized protein</fullName>
    </submittedName>
</protein>
<gene>
    <name evidence="1" type="ORF">BAY32_11915</name>
    <name evidence="2" type="ORF">BB021_05130</name>
</gene>
<name>A0AAJ3TNS2_9FLAO</name>
<reference evidence="1 4" key="1">
    <citation type="submission" date="2016-06" db="EMBL/GenBank/DDBJ databases">
        <authorList>
            <person name="Nicholson A.C."/>
        </authorList>
    </citation>
    <scope>NUCLEOTIDE SEQUENCE [LARGE SCALE GENOMIC DNA]</scope>
    <source>
        <strain evidence="1 4">G4123</strain>
    </source>
</reference>
<dbReference type="Proteomes" id="UP000190016">
    <property type="component" value="Unassembled WGS sequence"/>
</dbReference>
<organism evidence="1 4">
    <name type="scientific">Elizabethkingia ursingii</name>
    <dbReference type="NCBI Taxonomy" id="1756150"/>
    <lineage>
        <taxon>Bacteria</taxon>
        <taxon>Pseudomonadati</taxon>
        <taxon>Bacteroidota</taxon>
        <taxon>Flavobacteriia</taxon>
        <taxon>Flavobacteriales</taxon>
        <taxon>Weeksellaceae</taxon>
        <taxon>Elizabethkingia</taxon>
    </lineage>
</organism>
<proteinExistence type="predicted"/>